<evidence type="ECO:0000313" key="2">
    <source>
        <dbReference type="EMBL" id="KAG0558892.1"/>
    </source>
</evidence>
<dbReference type="InterPro" id="IPR011042">
    <property type="entry name" value="6-blade_b-propeller_TolB-like"/>
</dbReference>
<comment type="caution">
    <text evidence="2">The sequence shown here is derived from an EMBL/GenBank/DDBJ whole genome shotgun (WGS) entry which is preliminary data.</text>
</comment>
<proteinExistence type="predicted"/>
<dbReference type="GO" id="GO:0005783">
    <property type="term" value="C:endoplasmic reticulum"/>
    <property type="evidence" value="ECO:0007669"/>
    <property type="project" value="TreeGrafter"/>
</dbReference>
<dbReference type="SUPFAM" id="SSF63829">
    <property type="entry name" value="Calcium-dependent phosphotriesterase"/>
    <property type="match status" value="1"/>
</dbReference>
<sequence>MKMWLLCFGLLLLDLLAQGATAAERSSNLTIRFRSPDLFPESFDWDPVHDRFLLGSASKAIISELTVDGSIKEFVRDEEYAGKVYMAGVKVDRKRNRVIVVVTDTVDYNYCGVAAYDLDTKKRLYFARLDKVGVAEGEKSVANDVAVDAKSGDVYVTNTMGNFLWKVMKDGTPSVFVKHESFTTQPISPLVGESSQWSWAGFNGIVYEPRRKYLLVVQTNSGALFRVRVEDQSVHVVLMKEKLPWADGMALRDDGTLVVVSKEKAWLLGSASDWMAANVVDTVSLDPSDYTTAVAMKKRKTFIVYTYLPDMDAKREREEFEIREIEFCR</sequence>
<name>A0A8T0GPG1_CERPU</name>
<feature type="chain" id="PRO_5035735506" description="SMP-30/Gluconolactonase/LRE-like region domain-containing protein" evidence="1">
    <location>
        <begin position="23"/>
        <end position="329"/>
    </location>
</feature>
<evidence type="ECO:0000313" key="3">
    <source>
        <dbReference type="Proteomes" id="UP000822688"/>
    </source>
</evidence>
<accession>A0A8T0GPG1</accession>
<keyword evidence="1" id="KW-0732">Signal</keyword>
<dbReference type="PANTHER" id="PTHR31460:SF3">
    <property type="entry name" value="MESOCENTIN"/>
    <property type="match status" value="1"/>
</dbReference>
<gene>
    <name evidence="2" type="ORF">KC19_10G062700</name>
</gene>
<reference evidence="2" key="1">
    <citation type="submission" date="2020-06" db="EMBL/GenBank/DDBJ databases">
        <title>WGS assembly of Ceratodon purpureus strain R40.</title>
        <authorList>
            <person name="Carey S.B."/>
            <person name="Jenkins J."/>
            <person name="Shu S."/>
            <person name="Lovell J.T."/>
            <person name="Sreedasyam A."/>
            <person name="Maumus F."/>
            <person name="Tiley G.P."/>
            <person name="Fernandez-Pozo N."/>
            <person name="Barry K."/>
            <person name="Chen C."/>
            <person name="Wang M."/>
            <person name="Lipzen A."/>
            <person name="Daum C."/>
            <person name="Saski C.A."/>
            <person name="Payton A.C."/>
            <person name="Mcbreen J.C."/>
            <person name="Conrad R.E."/>
            <person name="Kollar L.M."/>
            <person name="Olsson S."/>
            <person name="Huttunen S."/>
            <person name="Landis J.B."/>
            <person name="Wickett N.J."/>
            <person name="Johnson M.G."/>
            <person name="Rensing S.A."/>
            <person name="Grimwood J."/>
            <person name="Schmutz J."/>
            <person name="Mcdaniel S.F."/>
        </authorList>
    </citation>
    <scope>NUCLEOTIDE SEQUENCE</scope>
    <source>
        <strain evidence="2">R40</strain>
    </source>
</reference>
<dbReference type="AlphaFoldDB" id="A0A8T0GPG1"/>
<protein>
    <recommendedName>
        <fullName evidence="4">SMP-30/Gluconolactonase/LRE-like region domain-containing protein</fullName>
    </recommendedName>
</protein>
<organism evidence="2 3">
    <name type="scientific">Ceratodon purpureus</name>
    <name type="common">Fire moss</name>
    <name type="synonym">Dicranum purpureum</name>
    <dbReference type="NCBI Taxonomy" id="3225"/>
    <lineage>
        <taxon>Eukaryota</taxon>
        <taxon>Viridiplantae</taxon>
        <taxon>Streptophyta</taxon>
        <taxon>Embryophyta</taxon>
        <taxon>Bryophyta</taxon>
        <taxon>Bryophytina</taxon>
        <taxon>Bryopsida</taxon>
        <taxon>Dicranidae</taxon>
        <taxon>Pseudoditrichales</taxon>
        <taxon>Ditrichaceae</taxon>
        <taxon>Ceratodon</taxon>
    </lineage>
</organism>
<dbReference type="InterPro" id="IPR053224">
    <property type="entry name" value="Sensory_adhesion_molecule"/>
</dbReference>
<dbReference type="PANTHER" id="PTHR31460">
    <property type="match status" value="1"/>
</dbReference>
<dbReference type="Gene3D" id="2.120.10.30">
    <property type="entry name" value="TolB, C-terminal domain"/>
    <property type="match status" value="1"/>
</dbReference>
<keyword evidence="3" id="KW-1185">Reference proteome</keyword>
<evidence type="ECO:0000256" key="1">
    <source>
        <dbReference type="SAM" id="SignalP"/>
    </source>
</evidence>
<dbReference type="Proteomes" id="UP000822688">
    <property type="component" value="Chromosome 10"/>
</dbReference>
<dbReference type="EMBL" id="CM026431">
    <property type="protein sequence ID" value="KAG0558892.1"/>
    <property type="molecule type" value="Genomic_DNA"/>
</dbReference>
<feature type="signal peptide" evidence="1">
    <location>
        <begin position="1"/>
        <end position="22"/>
    </location>
</feature>
<evidence type="ECO:0008006" key="4">
    <source>
        <dbReference type="Google" id="ProtNLM"/>
    </source>
</evidence>